<evidence type="ECO:0000256" key="1">
    <source>
        <dbReference type="SAM" id="MobiDB-lite"/>
    </source>
</evidence>
<dbReference type="EMBL" id="CP001825">
    <property type="protein sequence ID" value="ACZ41719.1"/>
    <property type="molecule type" value="Genomic_DNA"/>
</dbReference>
<dbReference type="RefSeq" id="WP_012874754.1">
    <property type="nucleotide sequence ID" value="NC_013525.1"/>
</dbReference>
<evidence type="ECO:0000313" key="3">
    <source>
        <dbReference type="Proteomes" id="UP000000323"/>
    </source>
</evidence>
<evidence type="ECO:0000313" key="2">
    <source>
        <dbReference type="EMBL" id="ACZ41719.1"/>
    </source>
</evidence>
<dbReference type="SUPFAM" id="SSF52540">
    <property type="entry name" value="P-loop containing nucleoside triphosphate hydrolases"/>
    <property type="match status" value="1"/>
</dbReference>
<dbReference type="Proteomes" id="UP000000323">
    <property type="component" value="Chromosome 1"/>
</dbReference>
<dbReference type="KEGG" id="ttr:Tter_0802"/>
<dbReference type="Gene3D" id="3.40.50.300">
    <property type="entry name" value="P-loop containing nucleotide triphosphate hydrolases"/>
    <property type="match status" value="1"/>
</dbReference>
<name>D1CFL3_THET1</name>
<dbReference type="eggNOG" id="COG0283">
    <property type="taxonomic scope" value="Bacteria"/>
</dbReference>
<dbReference type="InterPro" id="IPR027417">
    <property type="entry name" value="P-loop_NTPase"/>
</dbReference>
<dbReference type="AlphaFoldDB" id="D1CFL3"/>
<proteinExistence type="predicted"/>
<accession>D1CFL3</accession>
<protein>
    <submittedName>
        <fullName evidence="2">Uncharacterized protein</fullName>
    </submittedName>
</protein>
<dbReference type="OrthoDB" id="161534at2"/>
<dbReference type="HOGENOM" id="CLU_1618234_0_0_0"/>
<reference evidence="3" key="1">
    <citation type="journal article" date="2010" name="Stand. Genomic Sci.">
        <title>Complete genome sequence of 'Thermobaculum terrenum' type strain (YNP1).</title>
        <authorList>
            <person name="Kiss H."/>
            <person name="Cleland D."/>
            <person name="Lapidus A."/>
            <person name="Lucas S."/>
            <person name="Glavina Del Rio T."/>
            <person name="Nolan M."/>
            <person name="Tice H."/>
            <person name="Han C."/>
            <person name="Goodwin L."/>
            <person name="Pitluck S."/>
            <person name="Liolios K."/>
            <person name="Ivanova N."/>
            <person name="Mavromatis K."/>
            <person name="Ovchinnikova G."/>
            <person name="Pati A."/>
            <person name="Chen A."/>
            <person name="Palaniappan K."/>
            <person name="Land M."/>
            <person name="Hauser L."/>
            <person name="Chang Y."/>
            <person name="Jeffries C."/>
            <person name="Lu M."/>
            <person name="Brettin T."/>
            <person name="Detter J."/>
            <person name="Goker M."/>
            <person name="Tindall B."/>
            <person name="Beck B."/>
            <person name="McDermott T."/>
            <person name="Woyke T."/>
            <person name="Bristow J."/>
            <person name="Eisen J."/>
            <person name="Markowitz V."/>
            <person name="Hugenholtz P."/>
            <person name="Kyrpides N."/>
            <person name="Klenk H."/>
            <person name="Cheng J."/>
        </authorList>
    </citation>
    <scope>NUCLEOTIDE SEQUENCE [LARGE SCALE GENOMIC DNA]</scope>
    <source>
        <strain evidence="3">ATCC BAA-798 / YNP1</strain>
    </source>
</reference>
<dbReference type="STRING" id="525904.Tter_0802"/>
<gene>
    <name evidence="2" type="ordered locus">Tter_0802</name>
</gene>
<organism evidence="2 3">
    <name type="scientific">Thermobaculum terrenum (strain ATCC BAA-798 / CCMEE 7001 / YNP1)</name>
    <dbReference type="NCBI Taxonomy" id="525904"/>
    <lineage>
        <taxon>Bacteria</taxon>
        <taxon>Bacillati</taxon>
        <taxon>Chloroflexota</taxon>
        <taxon>Chloroflexia</taxon>
        <taxon>Candidatus Thermobaculales</taxon>
        <taxon>Candidatus Thermobaculaceae</taxon>
        <taxon>Thermobaculum</taxon>
    </lineage>
</organism>
<keyword evidence="3" id="KW-1185">Reference proteome</keyword>
<sequence>MMGARKDIVIVGVCASGKTTLAKNLSKFGIKARVVAQEHSCIPDLFLNKGLPIVIYLHATYEAVRRRGHALMSSYNYAAQLQRLDKARKSADITVDTTNLSPEEVLMTVLSKLQEDKQDQAVPDEIGSDIQSSERREDIAIPDELGEEQKPSKIYEGLPIPEEL</sequence>
<feature type="region of interest" description="Disordered" evidence="1">
    <location>
        <begin position="117"/>
        <end position="164"/>
    </location>
</feature>